<dbReference type="InterPro" id="IPR005225">
    <property type="entry name" value="Small_GTP-bd"/>
</dbReference>
<dbReference type="PANTHER" id="PTHR42698:SF1">
    <property type="entry name" value="GTPASE ERA, MITOCHONDRIAL"/>
    <property type="match status" value="1"/>
</dbReference>
<sequence>MKAGFVCLSGAPSVGKSTLVNAFMKEKVSIVSEKPQTTRNRINAILTSDEVQIIFADTPGVHKPFHKLGRYLLKIALSALEGNDLILFVIAANRVGEADKLVAEKLKEIRTPVIGVLNKMDVADTVAVEKARTLFEEVKAIKIFEISAMKDKGVEELLKRIVEMLPESQPYYPNDLLTDKPATFMISEIVREKIFLLTHEELPYSSRVEVEEIEKSDNLTKIYATIFIERASQKAIILGKGGSMIKQIGILARKDIEYLLDTHVFLSMHVKVKSKWTDDERELTEMFRGEIE</sequence>
<evidence type="ECO:0000259" key="9">
    <source>
        <dbReference type="PROSITE" id="PS50823"/>
    </source>
</evidence>
<dbReference type="PANTHER" id="PTHR42698">
    <property type="entry name" value="GTPASE ERA"/>
    <property type="match status" value="1"/>
</dbReference>
<keyword evidence="6" id="KW-1003">Cell membrane</keyword>
<feature type="region of interest" description="G2" evidence="7">
    <location>
        <begin position="36"/>
        <end position="40"/>
    </location>
</feature>
<dbReference type="HAMAP" id="MF_00367">
    <property type="entry name" value="GTPase_Era"/>
    <property type="match status" value="1"/>
</dbReference>
<evidence type="ECO:0000256" key="6">
    <source>
        <dbReference type="HAMAP-Rule" id="MF_00367"/>
    </source>
</evidence>
<keyword evidence="6" id="KW-0963">Cytoplasm</keyword>
<dbReference type="SUPFAM" id="SSF52540">
    <property type="entry name" value="P-loop containing nucleoside triphosphate hydrolases"/>
    <property type="match status" value="1"/>
</dbReference>
<dbReference type="CDD" id="cd04163">
    <property type="entry name" value="Era"/>
    <property type="match status" value="1"/>
</dbReference>
<comment type="subunit">
    <text evidence="6">Monomer.</text>
</comment>
<dbReference type="PROSITE" id="PS50823">
    <property type="entry name" value="KH_TYPE_2"/>
    <property type="match status" value="1"/>
</dbReference>
<dbReference type="GO" id="GO:0043024">
    <property type="term" value="F:ribosomal small subunit binding"/>
    <property type="evidence" value="ECO:0007669"/>
    <property type="project" value="TreeGrafter"/>
</dbReference>
<evidence type="ECO:0000259" key="10">
    <source>
        <dbReference type="PROSITE" id="PS51713"/>
    </source>
</evidence>
<dbReference type="Gene3D" id="3.30.300.20">
    <property type="match status" value="1"/>
</dbReference>
<comment type="subcellular location">
    <subcellularLocation>
        <location evidence="6">Cytoplasm</location>
    </subcellularLocation>
    <subcellularLocation>
        <location evidence="6">Cell membrane</location>
        <topology evidence="6">Peripheral membrane protein</topology>
    </subcellularLocation>
</comment>
<dbReference type="InterPro" id="IPR015946">
    <property type="entry name" value="KH_dom-like_a/b"/>
</dbReference>
<keyword evidence="3 6" id="KW-0547">Nucleotide-binding</keyword>
<accession>A0A7V3VT32</accession>
<keyword evidence="6" id="KW-0690">Ribosome biogenesis</keyword>
<feature type="domain" description="KH type-2" evidence="9">
    <location>
        <begin position="198"/>
        <end position="274"/>
    </location>
</feature>
<organism evidence="11">
    <name type="scientific">Mesoaciditoga lauensis</name>
    <dbReference type="NCBI Taxonomy" id="1495039"/>
    <lineage>
        <taxon>Bacteria</taxon>
        <taxon>Thermotogati</taxon>
        <taxon>Thermotogota</taxon>
        <taxon>Thermotogae</taxon>
        <taxon>Mesoaciditogales</taxon>
        <taxon>Mesoaciditogaceae</taxon>
        <taxon>Mesoaciditoga</taxon>
    </lineage>
</organism>
<comment type="function">
    <text evidence="6">An essential GTPase that binds both GDP and GTP, with rapid nucleotide exchange. Plays a role in 16S rRNA processing and 30S ribosomal subunit biogenesis and possibly also in cell cycle regulation and energy metabolism.</text>
</comment>
<dbReference type="Gene3D" id="3.40.50.300">
    <property type="entry name" value="P-loop containing nucleotide triphosphate hydrolases"/>
    <property type="match status" value="1"/>
</dbReference>
<keyword evidence="6" id="KW-0472">Membrane</keyword>
<dbReference type="Pfam" id="PF01926">
    <property type="entry name" value="MMR_HSR1"/>
    <property type="match status" value="1"/>
</dbReference>
<feature type="binding site" evidence="6">
    <location>
        <begin position="10"/>
        <end position="17"/>
    </location>
    <ligand>
        <name>GTP</name>
        <dbReference type="ChEBI" id="CHEBI:37565"/>
    </ligand>
</feature>
<dbReference type="InterPro" id="IPR027417">
    <property type="entry name" value="P-loop_NTPase"/>
</dbReference>
<dbReference type="GO" id="GO:0070181">
    <property type="term" value="F:small ribosomal subunit rRNA binding"/>
    <property type="evidence" value="ECO:0007669"/>
    <property type="project" value="UniProtKB-UniRule"/>
</dbReference>
<dbReference type="Pfam" id="PF07650">
    <property type="entry name" value="KH_2"/>
    <property type="match status" value="1"/>
</dbReference>
<dbReference type="GO" id="GO:0005886">
    <property type="term" value="C:plasma membrane"/>
    <property type="evidence" value="ECO:0007669"/>
    <property type="project" value="UniProtKB-SubCell"/>
</dbReference>
<feature type="binding site" evidence="6">
    <location>
        <begin position="57"/>
        <end position="61"/>
    </location>
    <ligand>
        <name>GTP</name>
        <dbReference type="ChEBI" id="CHEBI:37565"/>
    </ligand>
</feature>
<keyword evidence="5 6" id="KW-0342">GTP-binding</keyword>
<evidence type="ECO:0000256" key="7">
    <source>
        <dbReference type="PROSITE-ProRule" id="PRU01050"/>
    </source>
</evidence>
<dbReference type="EMBL" id="DTPE01000255">
    <property type="protein sequence ID" value="HGE75752.1"/>
    <property type="molecule type" value="Genomic_DNA"/>
</dbReference>
<dbReference type="PROSITE" id="PS51713">
    <property type="entry name" value="G_ERA"/>
    <property type="match status" value="1"/>
</dbReference>
<dbReference type="NCBIfam" id="TIGR00231">
    <property type="entry name" value="small_GTP"/>
    <property type="match status" value="1"/>
</dbReference>
<dbReference type="GO" id="GO:0000028">
    <property type="term" value="P:ribosomal small subunit assembly"/>
    <property type="evidence" value="ECO:0007669"/>
    <property type="project" value="TreeGrafter"/>
</dbReference>
<proteinExistence type="inferred from homology"/>
<dbReference type="CDD" id="cd22534">
    <property type="entry name" value="KH-II_Era"/>
    <property type="match status" value="1"/>
</dbReference>
<keyword evidence="4 6" id="KW-0694">RNA-binding</keyword>
<feature type="region of interest" description="G1" evidence="7">
    <location>
        <begin position="10"/>
        <end position="17"/>
    </location>
</feature>
<feature type="binding site" evidence="6">
    <location>
        <begin position="118"/>
        <end position="121"/>
    </location>
    <ligand>
        <name>GTP</name>
        <dbReference type="ChEBI" id="CHEBI:37565"/>
    </ligand>
</feature>
<dbReference type="NCBIfam" id="TIGR00436">
    <property type="entry name" value="era"/>
    <property type="match status" value="1"/>
</dbReference>
<reference evidence="11" key="1">
    <citation type="journal article" date="2020" name="mSystems">
        <title>Genome- and Community-Level Interaction Insights into Carbon Utilization and Element Cycling Functions of Hydrothermarchaeota in Hydrothermal Sediment.</title>
        <authorList>
            <person name="Zhou Z."/>
            <person name="Liu Y."/>
            <person name="Xu W."/>
            <person name="Pan J."/>
            <person name="Luo Z.H."/>
            <person name="Li M."/>
        </authorList>
    </citation>
    <scope>NUCLEOTIDE SEQUENCE [LARGE SCALE GENOMIC DNA]</scope>
    <source>
        <strain evidence="11">SpSt-966</strain>
    </source>
</reference>
<keyword evidence="6" id="KW-0699">rRNA-binding</keyword>
<dbReference type="AlphaFoldDB" id="A0A7V3VT32"/>
<feature type="region of interest" description="G5" evidence="7">
    <location>
        <begin position="146"/>
        <end position="148"/>
    </location>
</feature>
<evidence type="ECO:0000256" key="3">
    <source>
        <dbReference type="ARBA" id="ARBA00022741"/>
    </source>
</evidence>
<dbReference type="GO" id="GO:0005525">
    <property type="term" value="F:GTP binding"/>
    <property type="evidence" value="ECO:0007669"/>
    <property type="project" value="UniProtKB-UniRule"/>
</dbReference>
<evidence type="ECO:0000256" key="5">
    <source>
        <dbReference type="ARBA" id="ARBA00023134"/>
    </source>
</evidence>
<evidence type="ECO:0000256" key="4">
    <source>
        <dbReference type="ARBA" id="ARBA00022884"/>
    </source>
</evidence>
<evidence type="ECO:0000256" key="1">
    <source>
        <dbReference type="ARBA" id="ARBA00007921"/>
    </source>
</evidence>
<dbReference type="InterPro" id="IPR005662">
    <property type="entry name" value="GTPase_Era-like"/>
</dbReference>
<dbReference type="InterPro" id="IPR030388">
    <property type="entry name" value="G_ERA_dom"/>
</dbReference>
<protein>
    <recommendedName>
        <fullName evidence="2 6">GTPase Era</fullName>
    </recommendedName>
</protein>
<evidence type="ECO:0000313" key="11">
    <source>
        <dbReference type="EMBL" id="HGE75752.1"/>
    </source>
</evidence>
<name>A0A7V3VT32_9BACT</name>
<feature type="region of interest" description="G3" evidence="7">
    <location>
        <begin position="57"/>
        <end position="60"/>
    </location>
</feature>
<dbReference type="InterPro" id="IPR004044">
    <property type="entry name" value="KH_dom_type_2"/>
</dbReference>
<dbReference type="GO" id="GO:0003924">
    <property type="term" value="F:GTPase activity"/>
    <property type="evidence" value="ECO:0007669"/>
    <property type="project" value="UniProtKB-UniRule"/>
</dbReference>
<dbReference type="InterPro" id="IPR006073">
    <property type="entry name" value="GTP-bd"/>
</dbReference>
<feature type="domain" description="Era-type G" evidence="10">
    <location>
        <begin position="2"/>
        <end position="167"/>
    </location>
</feature>
<evidence type="ECO:0000256" key="2">
    <source>
        <dbReference type="ARBA" id="ARBA00020484"/>
    </source>
</evidence>
<evidence type="ECO:0000256" key="8">
    <source>
        <dbReference type="RuleBase" id="RU003761"/>
    </source>
</evidence>
<dbReference type="NCBIfam" id="NF000908">
    <property type="entry name" value="PRK00089.1"/>
    <property type="match status" value="1"/>
</dbReference>
<comment type="caution">
    <text evidence="11">The sequence shown here is derived from an EMBL/GenBank/DDBJ whole genome shotgun (WGS) entry which is preliminary data.</text>
</comment>
<comment type="similarity">
    <text evidence="1 6 7 8">Belongs to the TRAFAC class TrmE-Era-EngA-EngB-Septin-like GTPase superfamily. Era GTPase family.</text>
</comment>
<dbReference type="InterPro" id="IPR009019">
    <property type="entry name" value="KH_sf_prok-type"/>
</dbReference>
<dbReference type="SUPFAM" id="SSF54814">
    <property type="entry name" value="Prokaryotic type KH domain (KH-domain type II)"/>
    <property type="match status" value="1"/>
</dbReference>
<gene>
    <name evidence="6" type="primary">era</name>
    <name evidence="11" type="ORF">ENX73_06485</name>
</gene>
<feature type="region of interest" description="G4" evidence="7">
    <location>
        <begin position="118"/>
        <end position="121"/>
    </location>
</feature>
<dbReference type="GO" id="GO:0005829">
    <property type="term" value="C:cytosol"/>
    <property type="evidence" value="ECO:0007669"/>
    <property type="project" value="TreeGrafter"/>
</dbReference>